<protein>
    <submittedName>
        <fullName evidence="1">Ribonuclease P protein subunit Rpp40</fullName>
    </submittedName>
</protein>
<evidence type="ECO:0000313" key="1">
    <source>
        <dbReference type="EMBL" id="USW47648.1"/>
    </source>
</evidence>
<evidence type="ECO:0000313" key="2">
    <source>
        <dbReference type="Proteomes" id="UP001056384"/>
    </source>
</evidence>
<name>A0A9Q9AIP2_9PEZI</name>
<proteinExistence type="predicted"/>
<dbReference type="GO" id="GO:0000447">
    <property type="term" value="P:endonucleolytic cleavage in ITS1 to separate SSU-rRNA from 5.8S rRNA and LSU-rRNA from tricistronic rRNA transcript (SSU-rRNA, 5.8S rRNA, LSU-rRNA)"/>
    <property type="evidence" value="ECO:0007669"/>
    <property type="project" value="TreeGrafter"/>
</dbReference>
<gene>
    <name evidence="1" type="ORF">Slin15195_G009670</name>
</gene>
<dbReference type="InterPro" id="IPR013893">
    <property type="entry name" value="RNase_P_Rpp40"/>
</dbReference>
<dbReference type="Proteomes" id="UP001056384">
    <property type="component" value="Chromosome 1"/>
</dbReference>
<sequence>MLDIGKGDGPKPRCEFTVSQLSNYIDHDRPPTKKRPFSTILEQTYSHTLDLLLPEPAATAFQTAFASSAASNSVYAKVHMKLHELISGDFFNTYIKAAGSNILMLSERRPGIDHIYSLRNGVLRLEIDKPTYERAGLEGKSISSEGRKHVKARYAIELDLRQPSMVHGKKGFERVMWAFKNVFDQAVTWLFLDLGAEGETMISGHIKDFGPTLQTSLVDVQSQRGASVAHCPDNWSQDNYEEAAELLEWIGLAMLASPRVEAADHADPYLCRYQVPGGDRSAEQQDLVRYRWRGFIYPGFVQRVLLAALRAAGDQWLATNATAFDASAYTILVRNGKCATWRYQD</sequence>
<dbReference type="PANTHER" id="PTHR15396:SF1">
    <property type="entry name" value="RIBONUCLEASE P PROTEIN SUBUNIT P40"/>
    <property type="match status" value="1"/>
</dbReference>
<keyword evidence="2" id="KW-1185">Reference proteome</keyword>
<dbReference type="GO" id="GO:0000171">
    <property type="term" value="F:ribonuclease MRP activity"/>
    <property type="evidence" value="ECO:0007669"/>
    <property type="project" value="TreeGrafter"/>
</dbReference>
<dbReference type="PANTHER" id="PTHR15396">
    <property type="entry name" value="RIBONUCLEASE P PROTEIN SUBUNIT P40"/>
    <property type="match status" value="1"/>
</dbReference>
<accession>A0A9Q9AIP2</accession>
<dbReference type="GO" id="GO:0000172">
    <property type="term" value="C:ribonuclease MRP complex"/>
    <property type="evidence" value="ECO:0007669"/>
    <property type="project" value="TreeGrafter"/>
</dbReference>
<reference evidence="1" key="1">
    <citation type="submission" date="2022-06" db="EMBL/GenBank/DDBJ databases">
        <title>Complete genome sequences of two strains of the flax pathogen Septoria linicola.</title>
        <authorList>
            <person name="Lapalu N."/>
            <person name="Simon A."/>
            <person name="Demenou B."/>
            <person name="Paumier D."/>
            <person name="Guillot M.-P."/>
            <person name="Gout L."/>
            <person name="Valade R."/>
        </authorList>
    </citation>
    <scope>NUCLEOTIDE SEQUENCE</scope>
    <source>
        <strain evidence="1">SE15195</strain>
    </source>
</reference>
<dbReference type="Pfam" id="PF08584">
    <property type="entry name" value="Ribonuc_P_40"/>
    <property type="match status" value="1"/>
</dbReference>
<dbReference type="GO" id="GO:0001682">
    <property type="term" value="P:tRNA 5'-leader removal"/>
    <property type="evidence" value="ECO:0007669"/>
    <property type="project" value="InterPro"/>
</dbReference>
<organism evidence="1 2">
    <name type="scientific">Septoria linicola</name>
    <dbReference type="NCBI Taxonomy" id="215465"/>
    <lineage>
        <taxon>Eukaryota</taxon>
        <taxon>Fungi</taxon>
        <taxon>Dikarya</taxon>
        <taxon>Ascomycota</taxon>
        <taxon>Pezizomycotina</taxon>
        <taxon>Dothideomycetes</taxon>
        <taxon>Dothideomycetidae</taxon>
        <taxon>Mycosphaerellales</taxon>
        <taxon>Mycosphaerellaceae</taxon>
        <taxon>Septoria</taxon>
    </lineage>
</organism>
<dbReference type="GO" id="GO:0004526">
    <property type="term" value="F:ribonuclease P activity"/>
    <property type="evidence" value="ECO:0007669"/>
    <property type="project" value="TreeGrafter"/>
</dbReference>
<dbReference type="GO" id="GO:0030681">
    <property type="term" value="C:multimeric ribonuclease P complex"/>
    <property type="evidence" value="ECO:0007669"/>
    <property type="project" value="TreeGrafter"/>
</dbReference>
<dbReference type="EMBL" id="CP099418">
    <property type="protein sequence ID" value="USW47648.1"/>
    <property type="molecule type" value="Genomic_DNA"/>
</dbReference>
<dbReference type="AlphaFoldDB" id="A0A9Q9AIP2"/>